<dbReference type="EMBL" id="JRYR02000001">
    <property type="protein sequence ID" value="OHX68209.1"/>
    <property type="molecule type" value="Genomic_DNA"/>
</dbReference>
<dbReference type="Proteomes" id="UP000179797">
    <property type="component" value="Unassembled WGS sequence"/>
</dbReference>
<organism evidence="1 2">
    <name type="scientific">Flammeovirga pacifica</name>
    <dbReference type="NCBI Taxonomy" id="915059"/>
    <lineage>
        <taxon>Bacteria</taxon>
        <taxon>Pseudomonadati</taxon>
        <taxon>Bacteroidota</taxon>
        <taxon>Cytophagia</taxon>
        <taxon>Cytophagales</taxon>
        <taxon>Flammeovirgaceae</taxon>
        <taxon>Flammeovirga</taxon>
    </lineage>
</organism>
<accession>A0A1S1Z4J3</accession>
<protein>
    <submittedName>
        <fullName evidence="1">Uncharacterized protein</fullName>
    </submittedName>
</protein>
<sequence length="111" mass="12478">MAAILLLSIGGEALYAINNASNESSVLSLNQSSDLIDFNGDLSQDYPKTISYNTQKYHWNNHFLNTFTSNHRYSLSKSFQTQPEKRIIGCIDHLCTEKKCIGLYYVAPNAP</sequence>
<dbReference type="STRING" id="915059.NH26_18570"/>
<gene>
    <name evidence="1" type="ORF">NH26_18570</name>
</gene>
<evidence type="ECO:0000313" key="2">
    <source>
        <dbReference type="Proteomes" id="UP000179797"/>
    </source>
</evidence>
<comment type="caution">
    <text evidence="1">The sequence shown here is derived from an EMBL/GenBank/DDBJ whole genome shotgun (WGS) entry which is preliminary data.</text>
</comment>
<dbReference type="AlphaFoldDB" id="A0A1S1Z4J3"/>
<reference evidence="1 2" key="1">
    <citation type="journal article" date="2012" name="Int. J. Syst. Evol. Microbiol.">
        <title>Flammeovirga pacifica sp. nov., isolated from deep-sea sediment.</title>
        <authorList>
            <person name="Xu H."/>
            <person name="Fu Y."/>
            <person name="Yang N."/>
            <person name="Ding Z."/>
            <person name="Lai Q."/>
            <person name="Zeng R."/>
        </authorList>
    </citation>
    <scope>NUCLEOTIDE SEQUENCE [LARGE SCALE GENOMIC DNA]</scope>
    <source>
        <strain evidence="2">DSM 24597 / LMG 26175 / WPAGA1</strain>
    </source>
</reference>
<name>A0A1S1Z4J3_FLAPC</name>
<proteinExistence type="predicted"/>
<evidence type="ECO:0000313" key="1">
    <source>
        <dbReference type="EMBL" id="OHX68209.1"/>
    </source>
</evidence>
<keyword evidence="2" id="KW-1185">Reference proteome</keyword>